<dbReference type="GO" id="GO:0016740">
    <property type="term" value="F:transferase activity"/>
    <property type="evidence" value="ECO:0007669"/>
    <property type="project" value="InterPro"/>
</dbReference>
<dbReference type="EMBL" id="FCOJ02000063">
    <property type="protein sequence ID" value="SAK87652.1"/>
    <property type="molecule type" value="Genomic_DNA"/>
</dbReference>
<proteinExistence type="predicted"/>
<reference evidence="1" key="1">
    <citation type="submission" date="2016-01" db="EMBL/GenBank/DDBJ databases">
        <authorList>
            <person name="Peeters C."/>
        </authorList>
    </citation>
    <scope>NUCLEOTIDE SEQUENCE [LARGE SCALE GENOMIC DNA]</scope>
    <source>
        <strain evidence="1">LMG 29325</strain>
    </source>
</reference>
<dbReference type="Proteomes" id="UP000054596">
    <property type="component" value="Unassembled WGS sequence"/>
</dbReference>
<keyword evidence="2" id="KW-1185">Reference proteome</keyword>
<dbReference type="AlphaFoldDB" id="A0A158CZ58"/>
<dbReference type="Gene3D" id="3.40.366.10">
    <property type="entry name" value="Malonyl-Coenzyme A Acyl Carrier Protein, domain 2"/>
    <property type="match status" value="1"/>
</dbReference>
<dbReference type="InterPro" id="IPR001227">
    <property type="entry name" value="Ac_transferase_dom_sf"/>
</dbReference>
<organism evidence="1 2">
    <name type="scientific">Caballeronia glebae</name>
    <dbReference type="NCBI Taxonomy" id="1777143"/>
    <lineage>
        <taxon>Bacteria</taxon>
        <taxon>Pseudomonadati</taxon>
        <taxon>Pseudomonadota</taxon>
        <taxon>Betaproteobacteria</taxon>
        <taxon>Burkholderiales</taxon>
        <taxon>Burkholderiaceae</taxon>
        <taxon>Caballeronia</taxon>
    </lineage>
</organism>
<accession>A0A158CZ58</accession>
<evidence type="ECO:0000313" key="2">
    <source>
        <dbReference type="Proteomes" id="UP000054596"/>
    </source>
</evidence>
<protein>
    <recommendedName>
        <fullName evidence="3">Malonyl CoA-acyl carrier protein transacylase</fullName>
    </recommendedName>
</protein>
<dbReference type="STRING" id="1777143.AWB82_06037"/>
<gene>
    <name evidence="1" type="ORF">AWB82_06037</name>
</gene>
<name>A0A158CZ58_9BURK</name>
<evidence type="ECO:0008006" key="3">
    <source>
        <dbReference type="Google" id="ProtNLM"/>
    </source>
</evidence>
<comment type="caution">
    <text evidence="1">The sequence shown here is derived from an EMBL/GenBank/DDBJ whole genome shotgun (WGS) entry which is preliminary data.</text>
</comment>
<sequence length="64" mass="6768">MRWHDSTIALSELGAKVFVEMPPGQTLTQLAAEVLPDAASIAMDASSVASVAVRVRAACRRAKD</sequence>
<dbReference type="InterPro" id="IPR016035">
    <property type="entry name" value="Acyl_Trfase/lysoPLipase"/>
</dbReference>
<dbReference type="SUPFAM" id="SSF52151">
    <property type="entry name" value="FabD/lysophospholipase-like"/>
    <property type="match status" value="1"/>
</dbReference>
<evidence type="ECO:0000313" key="1">
    <source>
        <dbReference type="EMBL" id="SAK87652.1"/>
    </source>
</evidence>